<keyword evidence="1" id="KW-0489">Methyltransferase</keyword>
<dbReference type="Proteomes" id="UP001497680">
    <property type="component" value="Unassembled WGS sequence"/>
</dbReference>
<name>A0ACC0CUZ9_9PEZI</name>
<sequence>MSGKEFENSPDIDGVARALSQVTLQGDTFLHGDTEARQKLIASAKELVAAAETPVEALLWHTWALPTRTVAARVAVDLKLFETTVQDDGRPKTNEELAAPTGASPALVKRISRACVSMHMLDEKGPGLYVPNRLTHLLSGPGFVGSIIHLFDITQEYRFPKPDNALDGPFQYANGIGTAFEWLANHPEVFQAFYSYVHALRKHRPSWTDIYPVHEKLVNGLKLDGDASVFVDIGGGTGQILQDFRADIPEYRGRLVLQEIPEVIAAATVGPDDGIELQVHDFFTPQPIKGARAYFLRSCLHDWPDEQCRTILGHLKDAMEPGYSKIIISDAVMADEKATWQHVALDIFMIAQLSAQERTESEWHALVESCGLKIAGIYNKGEGNEGVVEIVAE</sequence>
<evidence type="ECO:0000313" key="2">
    <source>
        <dbReference type="Proteomes" id="UP001497680"/>
    </source>
</evidence>
<organism evidence="1 2">
    <name type="scientific">Hypoxylon rubiginosum</name>
    <dbReference type="NCBI Taxonomy" id="110542"/>
    <lineage>
        <taxon>Eukaryota</taxon>
        <taxon>Fungi</taxon>
        <taxon>Dikarya</taxon>
        <taxon>Ascomycota</taxon>
        <taxon>Pezizomycotina</taxon>
        <taxon>Sordariomycetes</taxon>
        <taxon>Xylariomycetidae</taxon>
        <taxon>Xylariales</taxon>
        <taxon>Hypoxylaceae</taxon>
        <taxon>Hypoxylon</taxon>
    </lineage>
</organism>
<reference evidence="1 2" key="1">
    <citation type="journal article" date="2022" name="New Phytol.">
        <title>Ecological generalism drives hyperdiversity of secondary metabolite gene clusters in xylarialean endophytes.</title>
        <authorList>
            <person name="Franco M.E.E."/>
            <person name="Wisecaver J.H."/>
            <person name="Arnold A.E."/>
            <person name="Ju Y.M."/>
            <person name="Slot J.C."/>
            <person name="Ahrendt S."/>
            <person name="Moore L.P."/>
            <person name="Eastman K.E."/>
            <person name="Scott K."/>
            <person name="Konkel Z."/>
            <person name="Mondo S.J."/>
            <person name="Kuo A."/>
            <person name="Hayes R.D."/>
            <person name="Haridas S."/>
            <person name="Andreopoulos B."/>
            <person name="Riley R."/>
            <person name="LaButti K."/>
            <person name="Pangilinan J."/>
            <person name="Lipzen A."/>
            <person name="Amirebrahimi M."/>
            <person name="Yan J."/>
            <person name="Adam C."/>
            <person name="Keymanesh K."/>
            <person name="Ng V."/>
            <person name="Louie K."/>
            <person name="Northen T."/>
            <person name="Drula E."/>
            <person name="Henrissat B."/>
            <person name="Hsieh H.M."/>
            <person name="Youens-Clark K."/>
            <person name="Lutzoni F."/>
            <person name="Miadlikowska J."/>
            <person name="Eastwood D.C."/>
            <person name="Hamelin R.C."/>
            <person name="Grigoriev I.V."/>
            <person name="U'Ren J.M."/>
        </authorList>
    </citation>
    <scope>NUCLEOTIDE SEQUENCE [LARGE SCALE GENOMIC DNA]</scope>
    <source>
        <strain evidence="1 2">ER1909</strain>
    </source>
</reference>
<proteinExistence type="predicted"/>
<dbReference type="EMBL" id="MU394341">
    <property type="protein sequence ID" value="KAI6084198.1"/>
    <property type="molecule type" value="Genomic_DNA"/>
</dbReference>
<gene>
    <name evidence="1" type="ORF">F4821DRAFT_271329</name>
</gene>
<keyword evidence="1" id="KW-0808">Transferase</keyword>
<comment type="caution">
    <text evidence="1">The sequence shown here is derived from an EMBL/GenBank/DDBJ whole genome shotgun (WGS) entry which is preliminary data.</text>
</comment>
<evidence type="ECO:0000313" key="1">
    <source>
        <dbReference type="EMBL" id="KAI6084198.1"/>
    </source>
</evidence>
<protein>
    <submittedName>
        <fullName evidence="1">S-adenosyl-L-methionine-dependent methyltransferase</fullName>
    </submittedName>
</protein>
<keyword evidence="2" id="KW-1185">Reference proteome</keyword>
<accession>A0ACC0CUZ9</accession>